<sequence length="421" mass="46824">MVSYVNTKAPQDHKKGSQTDFVSQVATNSIPNSIWNTQNVVMLSSLPNKTLSHAETLRNEDFIPSAYSLLQSLQKANDARSSDQTSAVSSISSGSSSVVAEYQQTATRAEASWEAASNVGKRSHPNFETLENSLKKQKASSCKAESDSSLPSGHERVPKQTLSSGNSFLQFLEVLETDGVVVRHFGKVPSRLKGICGWTVKDHMMDEWHRRRREWFMAGKEGKIYKPNSLYQILRRLGFFPTEGTKRASHGLDFEGSRTFWWDEGLRNKYTHRRSCHANTQAVKLEESPSESEQSSSNSPRAGQDSPDMSSMSSDLTAVQGPAGHPADVLGGSSVSVDSKGNIFILDLCSHGVRKITPRGVVSVLANRISPLPNFLLGEQEQDRRMKTMLQDAVQIYAEDKDQSHVEMTLKMKIRENWSKR</sequence>
<feature type="compositionally biased region" description="Low complexity" evidence="1">
    <location>
        <begin position="291"/>
        <end position="315"/>
    </location>
</feature>
<proteinExistence type="predicted"/>
<dbReference type="EMBL" id="HBKN01021739">
    <property type="protein sequence ID" value="CAE2303081.1"/>
    <property type="molecule type" value="Transcribed_RNA"/>
</dbReference>
<name>A0A7S4KRD4_GUITH</name>
<reference evidence="2" key="1">
    <citation type="submission" date="2021-01" db="EMBL/GenBank/DDBJ databases">
        <authorList>
            <person name="Corre E."/>
            <person name="Pelletier E."/>
            <person name="Niang G."/>
            <person name="Scheremetjew M."/>
            <person name="Finn R."/>
            <person name="Kale V."/>
            <person name="Holt S."/>
            <person name="Cochrane G."/>
            <person name="Meng A."/>
            <person name="Brown T."/>
            <person name="Cohen L."/>
        </authorList>
    </citation>
    <scope>NUCLEOTIDE SEQUENCE</scope>
    <source>
        <strain evidence="2">CCMP 2712</strain>
    </source>
</reference>
<gene>
    <name evidence="2" type="ORF">GTHE00462_LOCUS17070</name>
</gene>
<accession>A0A7S4KRD4</accession>
<organism evidence="2">
    <name type="scientific">Guillardia theta</name>
    <name type="common">Cryptophyte</name>
    <name type="synonym">Cryptomonas phi</name>
    <dbReference type="NCBI Taxonomy" id="55529"/>
    <lineage>
        <taxon>Eukaryota</taxon>
        <taxon>Cryptophyceae</taxon>
        <taxon>Pyrenomonadales</taxon>
        <taxon>Geminigeraceae</taxon>
        <taxon>Guillardia</taxon>
    </lineage>
</organism>
<evidence type="ECO:0000313" key="2">
    <source>
        <dbReference type="EMBL" id="CAE2303081.1"/>
    </source>
</evidence>
<feature type="region of interest" description="Disordered" evidence="1">
    <location>
        <begin position="280"/>
        <end position="332"/>
    </location>
</feature>
<dbReference type="AlphaFoldDB" id="A0A7S4KRD4"/>
<feature type="region of interest" description="Disordered" evidence="1">
    <location>
        <begin position="133"/>
        <end position="161"/>
    </location>
</feature>
<evidence type="ECO:0000256" key="1">
    <source>
        <dbReference type="SAM" id="MobiDB-lite"/>
    </source>
</evidence>
<protein>
    <submittedName>
        <fullName evidence="2">Uncharacterized protein</fullName>
    </submittedName>
</protein>